<comment type="caution">
    <text evidence="6">The sequence shown here is derived from an EMBL/GenBank/DDBJ whole genome shotgun (WGS) entry which is preliminary data.</text>
</comment>
<evidence type="ECO:0000256" key="2">
    <source>
        <dbReference type="ARBA" id="ARBA00022729"/>
    </source>
</evidence>
<feature type="domain" description="Heparinase II/III-like C-terminal" evidence="5">
    <location>
        <begin position="390"/>
        <end position="545"/>
    </location>
</feature>
<dbReference type="Pfam" id="PF07940">
    <property type="entry name" value="Hepar_II_III_C"/>
    <property type="match status" value="1"/>
</dbReference>
<evidence type="ECO:0000313" key="6">
    <source>
        <dbReference type="EMBL" id="TDY02691.1"/>
    </source>
</evidence>
<keyword evidence="3" id="KW-0574">Periplasm</keyword>
<dbReference type="PANTHER" id="PTHR39210">
    <property type="entry name" value="HEPARIN-SULFATE LYASE"/>
    <property type="match status" value="1"/>
</dbReference>
<dbReference type="OrthoDB" id="9763014at2"/>
<sequence length="610" mass="69738">MRFLRRRAVLLRQLGLRNVLRVLVYRLGLRTCLHSVCRLKADIPNGPFFSSDIKPLRLNVALCDLPPWRIFGWHDIPLEGDPPDWLYSIQAHVRVPEPGRPWWEIPDFSDEIGDIKAIWELSRFDWVTLLAQRLQHGDLGAAVTLNAWLSDWLQTNPPYLGPNWKCGQEASIRVIHLAFAALLLEQIERPSKGIMDLVRLHLLRIRPTLSYALGQANNHAISEATALFIGGSWLYYVAGDRRAWRWATKGRRVLEERVRALFAPDGSFSQYSTNYHRLALSTLCAAETWRRHLKLPLMSERFYKRADAATRWLVCFVNPINGEPPNIGANDGARLLPLSDADHRDFRPDLEWASNLFCSARVFPADKKHDVLARMFGIAKPDGRLDACGSAQFDDGGYAVMRSDGVSCYLNYPRYRFRPRHSDALHIDLWCDGVNWLRDGGSYSYNSDAAWDDYFPSTAAHNTVEFDGRDQMPRAGRFLRAEWLQVDDLEPVRTLGETVKVAAAYRDWLGARHHRAVSLSPGALHVRDQVDGFAKTAVLRWRLRPGKWRISGYGVEGEGSMLHVKADVPIVRCELVMGWESRYYMCKTPLPVLEIEIREPGVLLTEFSFQ</sequence>
<dbReference type="GO" id="GO:0042597">
    <property type="term" value="C:periplasmic space"/>
    <property type="evidence" value="ECO:0007669"/>
    <property type="project" value="UniProtKB-SubCell"/>
</dbReference>
<keyword evidence="4" id="KW-0456">Lyase</keyword>
<evidence type="ECO:0000256" key="3">
    <source>
        <dbReference type="ARBA" id="ARBA00022764"/>
    </source>
</evidence>
<dbReference type="RefSeq" id="WP_134081873.1">
    <property type="nucleotide sequence ID" value="NZ_SOQX01000002.1"/>
</dbReference>
<evidence type="ECO:0000256" key="4">
    <source>
        <dbReference type="ARBA" id="ARBA00023239"/>
    </source>
</evidence>
<dbReference type="Gene3D" id="1.50.10.100">
    <property type="entry name" value="Chondroitin AC/alginate lyase"/>
    <property type="match status" value="1"/>
</dbReference>
<organism evidence="6 7">
    <name type="scientific">Thiohalophilus thiocyanatoxydans</name>
    <dbReference type="NCBI Taxonomy" id="381308"/>
    <lineage>
        <taxon>Bacteria</taxon>
        <taxon>Pseudomonadati</taxon>
        <taxon>Pseudomonadota</taxon>
        <taxon>Gammaproteobacteria</taxon>
        <taxon>Thiohalomonadales</taxon>
        <taxon>Thiohalophilaceae</taxon>
        <taxon>Thiohalophilus</taxon>
    </lineage>
</organism>
<dbReference type="InterPro" id="IPR008929">
    <property type="entry name" value="Chondroitin_lyas"/>
</dbReference>
<protein>
    <submittedName>
        <fullName evidence="6">Heparinase II/III-like protein</fullName>
    </submittedName>
</protein>
<dbReference type="PANTHER" id="PTHR39210:SF1">
    <property type="entry name" value="HEPARIN-SULFATE LYASE"/>
    <property type="match status" value="1"/>
</dbReference>
<evidence type="ECO:0000259" key="5">
    <source>
        <dbReference type="Pfam" id="PF07940"/>
    </source>
</evidence>
<keyword evidence="7" id="KW-1185">Reference proteome</keyword>
<keyword evidence="2" id="KW-0732">Signal</keyword>
<proteinExistence type="predicted"/>
<dbReference type="Proteomes" id="UP000294914">
    <property type="component" value="Unassembled WGS sequence"/>
</dbReference>
<dbReference type="AlphaFoldDB" id="A0A4R8IP55"/>
<dbReference type="EMBL" id="SOQX01000002">
    <property type="protein sequence ID" value="TDY02691.1"/>
    <property type="molecule type" value="Genomic_DNA"/>
</dbReference>
<dbReference type="SUPFAM" id="SSF48230">
    <property type="entry name" value="Chondroitin AC/alginate lyase"/>
    <property type="match status" value="1"/>
</dbReference>
<reference evidence="6 7" key="1">
    <citation type="submission" date="2019-03" db="EMBL/GenBank/DDBJ databases">
        <title>Genomic Encyclopedia of Type Strains, Phase IV (KMG-IV): sequencing the most valuable type-strain genomes for metagenomic binning, comparative biology and taxonomic classification.</title>
        <authorList>
            <person name="Goeker M."/>
        </authorList>
    </citation>
    <scope>NUCLEOTIDE SEQUENCE [LARGE SCALE GENOMIC DNA]</scope>
    <source>
        <strain evidence="6 7">DSM 16326</strain>
    </source>
</reference>
<name>A0A4R8IP55_9GAMM</name>
<comment type="subcellular location">
    <subcellularLocation>
        <location evidence="1">Periplasm</location>
    </subcellularLocation>
</comment>
<evidence type="ECO:0000313" key="7">
    <source>
        <dbReference type="Proteomes" id="UP000294914"/>
    </source>
</evidence>
<dbReference type="Gene3D" id="2.70.98.70">
    <property type="match status" value="1"/>
</dbReference>
<dbReference type="GO" id="GO:0016829">
    <property type="term" value="F:lyase activity"/>
    <property type="evidence" value="ECO:0007669"/>
    <property type="project" value="UniProtKB-KW"/>
</dbReference>
<evidence type="ECO:0000256" key="1">
    <source>
        <dbReference type="ARBA" id="ARBA00004418"/>
    </source>
</evidence>
<dbReference type="InterPro" id="IPR012480">
    <property type="entry name" value="Hepar_II_III_C"/>
</dbReference>
<gene>
    <name evidence="6" type="ORF">EDC23_1068</name>
</gene>
<accession>A0A4R8IP55</accession>